<dbReference type="EMBL" id="HBIC01039935">
    <property type="protein sequence ID" value="CAE0291652.1"/>
    <property type="molecule type" value="Transcribed_RNA"/>
</dbReference>
<organism evidence="1">
    <name type="scientific">Spumella elongata</name>
    <dbReference type="NCBI Taxonomy" id="89044"/>
    <lineage>
        <taxon>Eukaryota</taxon>
        <taxon>Sar</taxon>
        <taxon>Stramenopiles</taxon>
        <taxon>Ochrophyta</taxon>
        <taxon>Chrysophyceae</taxon>
        <taxon>Chromulinales</taxon>
        <taxon>Chromulinaceae</taxon>
        <taxon>Spumella</taxon>
    </lineage>
</organism>
<sequence length="109" mass="11899">MLEEQVLQSGGISSGVNLLRAAVNCQSAAVNCHSAAPYFQEQQIQEPAVNCLPRHLPSKSNKSMQIPTWQPASEASGCHSALDLKNGIIQQERRKDVVLMLLIRSRTSS</sequence>
<gene>
    <name evidence="1" type="ORF">SELO1098_LOCUS20498</name>
</gene>
<name>A0A7S3HD83_9STRA</name>
<accession>A0A7S3HD83</accession>
<reference evidence="1" key="1">
    <citation type="submission" date="2021-01" db="EMBL/GenBank/DDBJ databases">
        <authorList>
            <person name="Corre E."/>
            <person name="Pelletier E."/>
            <person name="Niang G."/>
            <person name="Scheremetjew M."/>
            <person name="Finn R."/>
            <person name="Kale V."/>
            <person name="Holt S."/>
            <person name="Cochrane G."/>
            <person name="Meng A."/>
            <person name="Brown T."/>
            <person name="Cohen L."/>
        </authorList>
    </citation>
    <scope>NUCLEOTIDE SEQUENCE</scope>
    <source>
        <strain evidence="1">CCAP 955/1</strain>
    </source>
</reference>
<evidence type="ECO:0000313" key="1">
    <source>
        <dbReference type="EMBL" id="CAE0291652.1"/>
    </source>
</evidence>
<dbReference type="AlphaFoldDB" id="A0A7S3HD83"/>
<proteinExistence type="predicted"/>
<protein>
    <submittedName>
        <fullName evidence="1">Uncharacterized protein</fullName>
    </submittedName>
</protein>